<name>A0A0D0IRU2_9MICO</name>
<organism evidence="1 2">
    <name type="scientific">Leucobacter komagatae</name>
    <dbReference type="NCBI Taxonomy" id="55969"/>
    <lineage>
        <taxon>Bacteria</taxon>
        <taxon>Bacillati</taxon>
        <taxon>Actinomycetota</taxon>
        <taxon>Actinomycetes</taxon>
        <taxon>Micrococcales</taxon>
        <taxon>Microbacteriaceae</taxon>
        <taxon>Leucobacter</taxon>
    </lineage>
</organism>
<evidence type="ECO:0000313" key="1">
    <source>
        <dbReference type="EMBL" id="KIP52183.1"/>
    </source>
</evidence>
<comment type="caution">
    <text evidence="1">The sequence shown here is derived from an EMBL/GenBank/DDBJ whole genome shotgun (WGS) entry which is preliminary data.</text>
</comment>
<gene>
    <name evidence="1" type="ORF">SD72_10955</name>
</gene>
<dbReference type="EMBL" id="JXSQ01000014">
    <property type="protein sequence ID" value="KIP52183.1"/>
    <property type="molecule type" value="Genomic_DNA"/>
</dbReference>
<sequence length="214" mass="21361">MQRTRRTPRHRGRRAEVRASRFTRVRAVLAGALVLGVGGTLTLAAWTDTESVRGAFAASKFGIVGSSDGVTFTDHPASGPAALSFVVTPTALSPGVTSYAKFVVKTTADTTVPGTLSLAGATVTGTGLDTYLRYGVRTIPVASPCSETTFAAGSSVVAAASLLTAAGAGSQALAAAGGAPVAYCFAVTLPAGTPNAAQGLTTTASWTFTATSSS</sequence>
<evidence type="ECO:0008006" key="3">
    <source>
        <dbReference type="Google" id="ProtNLM"/>
    </source>
</evidence>
<accession>A0A0D0IRU2</accession>
<evidence type="ECO:0000313" key="2">
    <source>
        <dbReference type="Proteomes" id="UP000032120"/>
    </source>
</evidence>
<protein>
    <recommendedName>
        <fullName evidence="3">Ribosomally synthesized peptide with SipW-like signal peptide</fullName>
    </recommendedName>
</protein>
<reference evidence="1 2" key="1">
    <citation type="submission" date="2015-01" db="EMBL/GenBank/DDBJ databases">
        <title>Draft genome sequence of Leucobacter komagatae strain VKM ST2845.</title>
        <authorList>
            <person name="Karlyshev A.V."/>
            <person name="Kudryashova E.B."/>
        </authorList>
    </citation>
    <scope>NUCLEOTIDE SEQUENCE [LARGE SCALE GENOMIC DNA]</scope>
    <source>
        <strain evidence="1 2">VKM ST2845</strain>
    </source>
</reference>
<keyword evidence="2" id="KW-1185">Reference proteome</keyword>
<dbReference type="InterPro" id="IPR023833">
    <property type="entry name" value="Signal_pept_SipW-depend-type"/>
</dbReference>
<dbReference type="OrthoDB" id="4949761at2"/>
<dbReference type="Proteomes" id="UP000032120">
    <property type="component" value="Unassembled WGS sequence"/>
</dbReference>
<proteinExistence type="predicted"/>
<dbReference type="NCBIfam" id="TIGR04088">
    <property type="entry name" value="cognate_SipW"/>
    <property type="match status" value="1"/>
</dbReference>
<dbReference type="AlphaFoldDB" id="A0A0D0IRU2"/>